<organism evidence="1 2">
    <name type="scientific">Nocardioides islandensis</name>
    <dbReference type="NCBI Taxonomy" id="433663"/>
    <lineage>
        <taxon>Bacteria</taxon>
        <taxon>Bacillati</taxon>
        <taxon>Actinomycetota</taxon>
        <taxon>Actinomycetes</taxon>
        <taxon>Propionibacteriales</taxon>
        <taxon>Nocardioidaceae</taxon>
        <taxon>Nocardioides</taxon>
    </lineage>
</organism>
<gene>
    <name evidence="1" type="ORF">ISU07_07575</name>
</gene>
<dbReference type="CDD" id="cd02972">
    <property type="entry name" value="DsbA_family"/>
    <property type="match status" value="1"/>
</dbReference>
<dbReference type="AlphaFoldDB" id="A0A930VFF1"/>
<evidence type="ECO:0000313" key="2">
    <source>
        <dbReference type="Proteomes" id="UP000640489"/>
    </source>
</evidence>
<dbReference type="Proteomes" id="UP000640489">
    <property type="component" value="Unassembled WGS sequence"/>
</dbReference>
<dbReference type="Gene3D" id="3.40.30.10">
    <property type="entry name" value="Glutaredoxin"/>
    <property type="match status" value="1"/>
</dbReference>
<dbReference type="Pfam" id="PF22234">
    <property type="entry name" value="Rv2466c-like"/>
    <property type="match status" value="1"/>
</dbReference>
<dbReference type="InterPro" id="IPR036249">
    <property type="entry name" value="Thioredoxin-like_sf"/>
</dbReference>
<evidence type="ECO:0000313" key="1">
    <source>
        <dbReference type="EMBL" id="MBF4762985.1"/>
    </source>
</evidence>
<keyword evidence="2" id="KW-1185">Reference proteome</keyword>
<sequence length="219" mass="23904">MTSSSGNSPVGNDSASSVTNSGSADFWFDPRCPFAWITSRWILEVERVRDIDVSWHVMSLSYLNEKKDVSEDYRRGLADGWGPVRVLMAAQEHVGQQALLPLYTAMGEHIHTQGEGSSRESVAAALADAGLAAELIEAWDDASYDEAIKKSHHAGMDQVGDDVGTPTIAFDGAAFFGPVLSSIPRGEDAGRIWDATVTLSSYPTFFELKRTRNRTLDFS</sequence>
<proteinExistence type="predicted"/>
<name>A0A930VFF1_9ACTN</name>
<dbReference type="InterPro" id="IPR053977">
    <property type="entry name" value="Rv2466c-like"/>
</dbReference>
<comment type="caution">
    <text evidence="1">The sequence shown here is derived from an EMBL/GenBank/DDBJ whole genome shotgun (WGS) entry which is preliminary data.</text>
</comment>
<dbReference type="SUPFAM" id="SSF52833">
    <property type="entry name" value="Thioredoxin-like"/>
    <property type="match status" value="1"/>
</dbReference>
<protein>
    <submittedName>
        <fullName evidence="1">Disulfide bond formation protein DsbA</fullName>
    </submittedName>
</protein>
<reference evidence="1" key="1">
    <citation type="submission" date="2020-11" db="EMBL/GenBank/DDBJ databases">
        <title>Nocardioides sp. nov., isolated from Soil of Cynanchum wilfordii Hemsley rhizosphere.</title>
        <authorList>
            <person name="Lee J.-S."/>
            <person name="Suh M.K."/>
            <person name="Kim J.-S."/>
        </authorList>
    </citation>
    <scope>NUCLEOTIDE SEQUENCE</scope>
    <source>
        <strain evidence="1">KCTC 19275</strain>
    </source>
</reference>
<dbReference type="RefSeq" id="WP_194706181.1">
    <property type="nucleotide sequence ID" value="NZ_JADKPN010000003.1"/>
</dbReference>
<accession>A0A930VFF1</accession>
<dbReference type="EMBL" id="JADKPN010000003">
    <property type="protein sequence ID" value="MBF4762985.1"/>
    <property type="molecule type" value="Genomic_DNA"/>
</dbReference>